<name>A0A9W8AGQ9_9FUNG</name>
<dbReference type="EMBL" id="JANBPT010000045">
    <property type="protein sequence ID" value="KAJ1929157.1"/>
    <property type="molecule type" value="Genomic_DNA"/>
</dbReference>
<keyword evidence="4" id="KW-1185">Reference proteome</keyword>
<comment type="caution">
    <text evidence="3">The sequence shown here is derived from an EMBL/GenBank/DDBJ whole genome shotgun (WGS) entry which is preliminary data.</text>
</comment>
<sequence>MKFQVAALFLVALAVQNQRTLASSQYNDQVSNLYGAPPSRPVNEGFNPDYPKKGVDQGVNTLDDFQNNGPPLDPQSAMPYTQLEAEALGETPKSSDNSKGLWSSVTSKVTARFPKGTEEGKFFKNYCQPILTGKQRSLFARVTHSANSAVSRVVGNPAPKKSSLEVAAEYLVDALYRARRGKKSGDVVAGENGLPKLPGAIYWIPPPTVFSSPTVAEPGQMKYYQDAAKAGGKKSPIFLVPTAPEDYEASYKPSFAADVQLVMGICHGDDKYPTIGAANTDSVGNSGPPNNLYNGYPQQDDLLTPTNYQNGDSYPPLGYQNSNGYRPTEGQSLSYYDQSNVGGKQPYRDLPPSANYQNAPYEHQG</sequence>
<keyword evidence="2" id="KW-0732">Signal</keyword>
<evidence type="ECO:0000313" key="4">
    <source>
        <dbReference type="Proteomes" id="UP001150569"/>
    </source>
</evidence>
<reference evidence="3" key="1">
    <citation type="submission" date="2022-07" db="EMBL/GenBank/DDBJ databases">
        <title>Phylogenomic reconstructions and comparative analyses of Kickxellomycotina fungi.</title>
        <authorList>
            <person name="Reynolds N.K."/>
            <person name="Stajich J.E."/>
            <person name="Barry K."/>
            <person name="Grigoriev I.V."/>
            <person name="Crous P."/>
            <person name="Smith M.E."/>
        </authorList>
    </citation>
    <scope>NUCLEOTIDE SEQUENCE</scope>
    <source>
        <strain evidence="3">RSA 861</strain>
    </source>
</reference>
<feature type="signal peptide" evidence="2">
    <location>
        <begin position="1"/>
        <end position="22"/>
    </location>
</feature>
<protein>
    <submittedName>
        <fullName evidence="3">Uncharacterized protein</fullName>
    </submittedName>
</protein>
<gene>
    <name evidence="3" type="ORF">IWQ60_001418</name>
</gene>
<feature type="region of interest" description="Disordered" evidence="1">
    <location>
        <begin position="277"/>
        <end position="365"/>
    </location>
</feature>
<feature type="compositionally biased region" description="Polar residues" evidence="1">
    <location>
        <begin position="319"/>
        <end position="342"/>
    </location>
</feature>
<proteinExistence type="predicted"/>
<feature type="compositionally biased region" description="Polar residues" evidence="1">
    <location>
        <begin position="277"/>
        <end position="297"/>
    </location>
</feature>
<evidence type="ECO:0000256" key="2">
    <source>
        <dbReference type="SAM" id="SignalP"/>
    </source>
</evidence>
<feature type="chain" id="PRO_5040798680" evidence="2">
    <location>
        <begin position="23"/>
        <end position="365"/>
    </location>
</feature>
<accession>A0A9W8AGQ9</accession>
<evidence type="ECO:0000256" key="1">
    <source>
        <dbReference type="SAM" id="MobiDB-lite"/>
    </source>
</evidence>
<evidence type="ECO:0000313" key="3">
    <source>
        <dbReference type="EMBL" id="KAJ1929157.1"/>
    </source>
</evidence>
<dbReference type="AlphaFoldDB" id="A0A9W8AGQ9"/>
<dbReference type="Proteomes" id="UP001150569">
    <property type="component" value="Unassembled WGS sequence"/>
</dbReference>
<organism evidence="3 4">
    <name type="scientific">Tieghemiomyces parasiticus</name>
    <dbReference type="NCBI Taxonomy" id="78921"/>
    <lineage>
        <taxon>Eukaryota</taxon>
        <taxon>Fungi</taxon>
        <taxon>Fungi incertae sedis</taxon>
        <taxon>Zoopagomycota</taxon>
        <taxon>Kickxellomycotina</taxon>
        <taxon>Dimargaritomycetes</taxon>
        <taxon>Dimargaritales</taxon>
        <taxon>Dimargaritaceae</taxon>
        <taxon>Tieghemiomyces</taxon>
    </lineage>
</organism>